<gene>
    <name evidence="2" type="ORF">Q765_15045</name>
</gene>
<dbReference type="InterPro" id="IPR035412">
    <property type="entry name" value="Terminase_L_N"/>
</dbReference>
<dbReference type="EMBL" id="JRLX01000017">
    <property type="protein sequence ID" value="KGO85733.1"/>
    <property type="molecule type" value="Genomic_DNA"/>
</dbReference>
<evidence type="ECO:0000313" key="3">
    <source>
        <dbReference type="Proteomes" id="UP000030152"/>
    </source>
</evidence>
<comment type="caution">
    <text evidence="2">The sequence shown here is derived from an EMBL/GenBank/DDBJ whole genome shotgun (WGS) entry which is preliminary data.</text>
</comment>
<keyword evidence="3" id="KW-1185">Reference proteome</keyword>
<dbReference type="AlphaFoldDB" id="A0A0A2M2R8"/>
<dbReference type="Gene3D" id="3.30.420.240">
    <property type="match status" value="1"/>
</dbReference>
<dbReference type="Proteomes" id="UP000030152">
    <property type="component" value="Unassembled WGS sequence"/>
</dbReference>
<evidence type="ECO:0000313" key="2">
    <source>
        <dbReference type="EMBL" id="KGO85733.1"/>
    </source>
</evidence>
<organism evidence="2 3">
    <name type="scientific">Flavobacterium rivuli WB 3.3-2 = DSM 21788</name>
    <dbReference type="NCBI Taxonomy" id="1121895"/>
    <lineage>
        <taxon>Bacteria</taxon>
        <taxon>Pseudomonadati</taxon>
        <taxon>Bacteroidota</taxon>
        <taxon>Flavobacteriia</taxon>
        <taxon>Flavobacteriales</taxon>
        <taxon>Flavobacteriaceae</taxon>
        <taxon>Flavobacterium</taxon>
    </lineage>
</organism>
<dbReference type="OrthoDB" id="924847at2"/>
<dbReference type="STRING" id="1121895.GCA_000378485_02773"/>
<protein>
    <recommendedName>
        <fullName evidence="1">Phage terminase large subunit N-terminal domain-containing protein</fullName>
    </recommendedName>
</protein>
<dbReference type="InterPro" id="IPR027417">
    <property type="entry name" value="P-loop_NTPase"/>
</dbReference>
<dbReference type="RefSeq" id="WP_020213942.1">
    <property type="nucleotide sequence ID" value="NZ_JRLX01000017.1"/>
</dbReference>
<sequence length="441" mass="50308">MKLLVKQEHAVFYLKDSVTEEVLYGGAAGGGKSALGCLWLIEMCQKYPGTRWLMGRSKLKTLKETTLNTFFEQATLLRLGNQFKYRSVEHVIQFNNGSQILLKDLFSYPSDPNFDSLGSLEISGAFIDECNQVAYHAWQIVKSRIRYKLTQYGLIPKMLGSCNPAKNWAYKEFYKPQRDGILPVHRRFIQSLPTDNPHLHPSYLQSLLRLDKNSRERLYYGNWEYDDDPATLMDNDSIADYFNPSHLSPAGLKFMTIDVARKGRDKTVFRIWHGWVCIARESIAKSGLDEVVGRAKILQTRYGIALSNIVADEDGVGGGVVDFLKCKGFVNNSSPLEMLEGSTYIKPNYDNLKSQCSIKMAEMITNRLAGELCDNDAVKQTTAEEMEQVKLKDIDKDGRQGIIPKDRIKELIGRSPDEWDSIMMRYWFALRKTFNTKVRVG</sequence>
<accession>A0A0A2M2R8</accession>
<evidence type="ECO:0000259" key="1">
    <source>
        <dbReference type="Pfam" id="PF04466"/>
    </source>
</evidence>
<proteinExistence type="predicted"/>
<dbReference type="Gene3D" id="3.40.50.300">
    <property type="entry name" value="P-loop containing nucleotide triphosphate hydrolases"/>
    <property type="match status" value="1"/>
</dbReference>
<feature type="domain" description="Phage terminase large subunit N-terminal" evidence="1">
    <location>
        <begin position="21"/>
        <end position="215"/>
    </location>
</feature>
<dbReference type="Pfam" id="PF04466">
    <property type="entry name" value="Terminase_3"/>
    <property type="match status" value="1"/>
</dbReference>
<dbReference type="eggNOG" id="COG1783">
    <property type="taxonomic scope" value="Bacteria"/>
</dbReference>
<reference evidence="2 3" key="1">
    <citation type="submission" date="2013-09" db="EMBL/GenBank/DDBJ databases">
        <authorList>
            <person name="Zeng Z."/>
            <person name="Chen C."/>
        </authorList>
    </citation>
    <scope>NUCLEOTIDE SEQUENCE [LARGE SCALE GENOMIC DNA]</scope>
    <source>
        <strain evidence="2 3">WB 3.3-2</strain>
    </source>
</reference>
<name>A0A0A2M2R8_9FLAO</name>